<feature type="transmembrane region" description="Helical" evidence="5">
    <location>
        <begin position="36"/>
        <end position="57"/>
    </location>
</feature>
<evidence type="ECO:0000256" key="2">
    <source>
        <dbReference type="ARBA" id="ARBA00022692"/>
    </source>
</evidence>
<dbReference type="PANTHER" id="PTHR11132">
    <property type="entry name" value="SOLUTE CARRIER FAMILY 35"/>
    <property type="match status" value="1"/>
</dbReference>
<protein>
    <recommendedName>
        <fullName evidence="6">Sugar phosphate transporter domain-containing protein</fullName>
    </recommendedName>
</protein>
<evidence type="ECO:0000313" key="7">
    <source>
        <dbReference type="EMBL" id="KAG8468692.1"/>
    </source>
</evidence>
<comment type="caution">
    <text evidence="7">The sequence shown here is derived from an EMBL/GenBank/DDBJ whole genome shotgun (WGS) entry which is preliminary data.</text>
</comment>
<dbReference type="OrthoDB" id="6418713at2759"/>
<keyword evidence="2 5" id="KW-0812">Transmembrane</keyword>
<dbReference type="AlphaFoldDB" id="A0A8J5XUL2"/>
<organism evidence="7 8">
    <name type="scientific">Diacronema lutheri</name>
    <name type="common">Unicellular marine alga</name>
    <name type="synonym">Monochrysis lutheri</name>
    <dbReference type="NCBI Taxonomy" id="2081491"/>
    <lineage>
        <taxon>Eukaryota</taxon>
        <taxon>Haptista</taxon>
        <taxon>Haptophyta</taxon>
        <taxon>Pavlovophyceae</taxon>
        <taxon>Pavlovales</taxon>
        <taxon>Pavlovaceae</taxon>
        <taxon>Diacronema</taxon>
    </lineage>
</organism>
<keyword evidence="3 5" id="KW-1133">Transmembrane helix</keyword>
<dbReference type="OMA" id="NGCDFIR"/>
<name>A0A8J5XUL2_DIALT</name>
<evidence type="ECO:0000259" key="6">
    <source>
        <dbReference type="Pfam" id="PF03151"/>
    </source>
</evidence>
<dbReference type="InterPro" id="IPR037185">
    <property type="entry name" value="EmrE-like"/>
</dbReference>
<feature type="transmembrane region" description="Helical" evidence="5">
    <location>
        <begin position="69"/>
        <end position="100"/>
    </location>
</feature>
<dbReference type="EMBL" id="JAGTXO010000004">
    <property type="protein sequence ID" value="KAG8468692.1"/>
    <property type="molecule type" value="Genomic_DNA"/>
</dbReference>
<dbReference type="InterPro" id="IPR050186">
    <property type="entry name" value="TPT_transporter"/>
</dbReference>
<feature type="transmembrane region" description="Helical" evidence="5">
    <location>
        <begin position="146"/>
        <end position="166"/>
    </location>
</feature>
<sequence>MAGGPPILGYFAVWYVINVAYNYTNKKALQALPAPYLVAAVQIGAGILYILPVWLLGIRAPPNLNRKELLALLPLGVIHAIGQLVTVLSLGAGSISFVNVVKSLEPFFNVVFAMVFMRDFVPLPVLLTLVPVVVGVGIASSADMEFTWLCFACAMGSNIFFSLRGVLSKVTMKSIRPEANLGPANLFGVLTIIAFLTALPIALLMEGATASRAWDKAIASGAQPMQLACTIAISGLSFYLYNEVSFLALDAVDPVTHAVGNTIKRVILILLSVVAFGTQMTTLSAAGSTIAIIGVFMYSIAKAKIPAKKKAA</sequence>
<accession>A0A8J5XUL2</accession>
<evidence type="ECO:0000256" key="3">
    <source>
        <dbReference type="ARBA" id="ARBA00022989"/>
    </source>
</evidence>
<evidence type="ECO:0000256" key="1">
    <source>
        <dbReference type="ARBA" id="ARBA00004141"/>
    </source>
</evidence>
<reference evidence="7" key="1">
    <citation type="submission" date="2021-05" db="EMBL/GenBank/DDBJ databases">
        <title>The genome of the haptophyte Pavlova lutheri (Diacronema luteri, Pavlovales) - a model for lipid biosynthesis in eukaryotic algae.</title>
        <authorList>
            <person name="Hulatt C.J."/>
            <person name="Posewitz M.C."/>
        </authorList>
    </citation>
    <scope>NUCLEOTIDE SEQUENCE</scope>
    <source>
        <strain evidence="7">NIVA-4/92</strain>
    </source>
</reference>
<dbReference type="GO" id="GO:0016020">
    <property type="term" value="C:membrane"/>
    <property type="evidence" value="ECO:0007669"/>
    <property type="project" value="UniProtKB-SubCell"/>
</dbReference>
<dbReference type="Proteomes" id="UP000751190">
    <property type="component" value="Unassembled WGS sequence"/>
</dbReference>
<keyword evidence="4 5" id="KW-0472">Membrane</keyword>
<feature type="transmembrane region" description="Helical" evidence="5">
    <location>
        <begin position="120"/>
        <end position="139"/>
    </location>
</feature>
<dbReference type="SUPFAM" id="SSF103481">
    <property type="entry name" value="Multidrug resistance efflux transporter EmrE"/>
    <property type="match status" value="1"/>
</dbReference>
<gene>
    <name evidence="7" type="ORF">KFE25_013775</name>
</gene>
<keyword evidence="8" id="KW-1185">Reference proteome</keyword>
<feature type="transmembrane region" description="Helical" evidence="5">
    <location>
        <begin position="7"/>
        <end position="24"/>
    </location>
</feature>
<feature type="transmembrane region" description="Helical" evidence="5">
    <location>
        <begin position="267"/>
        <end position="300"/>
    </location>
</feature>
<feature type="transmembrane region" description="Helical" evidence="5">
    <location>
        <begin position="186"/>
        <end position="205"/>
    </location>
</feature>
<evidence type="ECO:0000256" key="5">
    <source>
        <dbReference type="SAM" id="Phobius"/>
    </source>
</evidence>
<dbReference type="InterPro" id="IPR004853">
    <property type="entry name" value="Sugar_P_trans_dom"/>
</dbReference>
<proteinExistence type="predicted"/>
<evidence type="ECO:0000313" key="8">
    <source>
        <dbReference type="Proteomes" id="UP000751190"/>
    </source>
</evidence>
<evidence type="ECO:0000256" key="4">
    <source>
        <dbReference type="ARBA" id="ARBA00023136"/>
    </source>
</evidence>
<dbReference type="Pfam" id="PF03151">
    <property type="entry name" value="TPT"/>
    <property type="match status" value="1"/>
</dbReference>
<feature type="domain" description="Sugar phosphate transporter" evidence="6">
    <location>
        <begin position="8"/>
        <end position="299"/>
    </location>
</feature>
<comment type="subcellular location">
    <subcellularLocation>
        <location evidence="1">Membrane</location>
        <topology evidence="1">Multi-pass membrane protein</topology>
    </subcellularLocation>
</comment>